<feature type="compositionally biased region" description="Low complexity" evidence="1">
    <location>
        <begin position="357"/>
        <end position="370"/>
    </location>
</feature>
<feature type="region of interest" description="Disordered" evidence="1">
    <location>
        <begin position="293"/>
        <end position="333"/>
    </location>
</feature>
<evidence type="ECO:0000256" key="1">
    <source>
        <dbReference type="SAM" id="MobiDB-lite"/>
    </source>
</evidence>
<evidence type="ECO:0000313" key="3">
    <source>
        <dbReference type="Proteomes" id="UP000054359"/>
    </source>
</evidence>
<dbReference type="Proteomes" id="UP000054359">
    <property type="component" value="Unassembled WGS sequence"/>
</dbReference>
<organism evidence="2 3">
    <name type="scientific">Stegodyphus mimosarum</name>
    <name type="common">African social velvet spider</name>
    <dbReference type="NCBI Taxonomy" id="407821"/>
    <lineage>
        <taxon>Eukaryota</taxon>
        <taxon>Metazoa</taxon>
        <taxon>Ecdysozoa</taxon>
        <taxon>Arthropoda</taxon>
        <taxon>Chelicerata</taxon>
        <taxon>Arachnida</taxon>
        <taxon>Araneae</taxon>
        <taxon>Araneomorphae</taxon>
        <taxon>Entelegynae</taxon>
        <taxon>Eresoidea</taxon>
        <taxon>Eresidae</taxon>
        <taxon>Stegodyphus</taxon>
    </lineage>
</organism>
<feature type="compositionally biased region" description="Acidic residues" evidence="1">
    <location>
        <begin position="399"/>
        <end position="408"/>
    </location>
</feature>
<accession>A0A087TY72</accession>
<sequence length="812" mass="86186">MTHAMNTKNSATSPQYQPVLLQGGNPRISFTSSAAQLSTAILNSSCSAVTATSTVSSKASNPALQKVPRTIANSTFNNVVSRTVPPNAIASTSRANVALSSPLLVNLLQSEASNLQQNNKLMPPPSQASNQPPKRKRKPRKSKDKLIEDGNVSSPNFSASPSPPSFQSHVGVRSPGGFDPLSVLGQPLSVPISNLSISPPSSQIANIHPLAQGQPPVSNIKPQTSIHPQVQGLPPVSLQSQIQGQPMVSTNRPLSHQTLSAFRQTPGHRAVPNIHPQAQGQPQVHTGNLPLHTHIPVGAPQVARPPTGSLQSYAMSAPRNIPINPSRSLFSGRDSSSLMKIMDKASKDSGPLKCDKSSAPSTPSTSTPDSNPFPSPPSSTDGKTKHLINPVTGKLEPMPSDEEEEEESLSSLPPFPEFENDTSEKSHSERSFSDGGKDTNHSSDTDSGISKSITDVSQSSTDALIVDSGKDKKNESTVKVDSVPSASVTSSVPGEKIKLRLKLDSKTIRESKDNETKEKRVKDSNPPLNQKIDVAVVSIPGLKKGTTTTSSSSVPEPRVPPLHISLRGPNAAVVVSPRKDDSKSRYALNKEDHPSAEVPCKVNQKKVRSPRSARAGDVALSVTGRTLDSLDRKVKGNNPKDFKKVKDFWNQSVKSISMSGGGIVEVSEKISSNRISSYDTYISGTSVSNPVVQRKSSNIFSLAARDSCKPEIMTLTSCSTGESVTLHTFAGSKSPLPLQVAAVSETEVLPADVSRSVNKDVSSSVSDVAMSVERTESADLGRVNNPPEEKLCEISLHVGSLKDNSFPKGAVD</sequence>
<feature type="compositionally biased region" description="Low complexity" evidence="1">
    <location>
        <begin position="153"/>
        <end position="168"/>
    </location>
</feature>
<feature type="non-terminal residue" evidence="2">
    <location>
        <position position="812"/>
    </location>
</feature>
<dbReference type="STRING" id="407821.A0A087TY72"/>
<gene>
    <name evidence="2" type="ORF">X975_04396</name>
</gene>
<protein>
    <submittedName>
        <fullName evidence="2">Uncharacterized protein</fullName>
    </submittedName>
</protein>
<feature type="compositionally biased region" description="Basic residues" evidence="1">
    <location>
        <begin position="133"/>
        <end position="143"/>
    </location>
</feature>
<dbReference type="OrthoDB" id="5967287at2759"/>
<evidence type="ECO:0000313" key="2">
    <source>
        <dbReference type="EMBL" id="KFM70061.1"/>
    </source>
</evidence>
<reference evidence="2 3" key="1">
    <citation type="submission" date="2013-11" db="EMBL/GenBank/DDBJ databases">
        <title>Genome sequencing of Stegodyphus mimosarum.</title>
        <authorList>
            <person name="Bechsgaard J."/>
        </authorList>
    </citation>
    <scope>NUCLEOTIDE SEQUENCE [LARGE SCALE GENOMIC DNA]</scope>
</reference>
<name>A0A087TY72_STEMI</name>
<keyword evidence="3" id="KW-1185">Reference proteome</keyword>
<feature type="compositionally biased region" description="Polar residues" evidence="1">
    <location>
        <begin position="445"/>
        <end position="462"/>
    </location>
</feature>
<feature type="compositionally biased region" description="Basic and acidic residues" evidence="1">
    <location>
        <begin position="577"/>
        <end position="595"/>
    </location>
</feature>
<feature type="compositionally biased region" description="Basic and acidic residues" evidence="1">
    <location>
        <begin position="422"/>
        <end position="444"/>
    </location>
</feature>
<feature type="compositionally biased region" description="Low complexity" evidence="1">
    <location>
        <begin position="480"/>
        <end position="492"/>
    </location>
</feature>
<feature type="region of interest" description="Disordered" evidence="1">
    <location>
        <begin position="117"/>
        <end position="173"/>
    </location>
</feature>
<feature type="compositionally biased region" description="Basic and acidic residues" evidence="1">
    <location>
        <begin position="495"/>
        <end position="523"/>
    </location>
</feature>
<proteinExistence type="predicted"/>
<dbReference type="AlphaFoldDB" id="A0A087TY72"/>
<feature type="compositionally biased region" description="Basic and acidic residues" evidence="1">
    <location>
        <begin position="468"/>
        <end position="478"/>
    </location>
</feature>
<feature type="region of interest" description="Disordered" evidence="1">
    <location>
        <begin position="345"/>
        <end position="617"/>
    </location>
</feature>
<dbReference type="EMBL" id="KK117287">
    <property type="protein sequence ID" value="KFM70061.1"/>
    <property type="molecule type" value="Genomic_DNA"/>
</dbReference>